<dbReference type="Proteomes" id="UP000078492">
    <property type="component" value="Unassembled WGS sequence"/>
</dbReference>
<keyword evidence="2" id="KW-1185">Reference proteome</keyword>
<proteinExistence type="predicted"/>
<dbReference type="EMBL" id="KQ979568">
    <property type="protein sequence ID" value="KYN20802.1"/>
    <property type="molecule type" value="Genomic_DNA"/>
</dbReference>
<name>A0A195E7G9_9HYME</name>
<accession>A0A195E7G9</accession>
<evidence type="ECO:0000313" key="2">
    <source>
        <dbReference type="Proteomes" id="UP000078492"/>
    </source>
</evidence>
<organism evidence="1 2">
    <name type="scientific">Trachymyrmex cornetzi</name>
    <dbReference type="NCBI Taxonomy" id="471704"/>
    <lineage>
        <taxon>Eukaryota</taxon>
        <taxon>Metazoa</taxon>
        <taxon>Ecdysozoa</taxon>
        <taxon>Arthropoda</taxon>
        <taxon>Hexapoda</taxon>
        <taxon>Insecta</taxon>
        <taxon>Pterygota</taxon>
        <taxon>Neoptera</taxon>
        <taxon>Endopterygota</taxon>
        <taxon>Hymenoptera</taxon>
        <taxon>Apocrita</taxon>
        <taxon>Aculeata</taxon>
        <taxon>Formicoidea</taxon>
        <taxon>Formicidae</taxon>
        <taxon>Myrmicinae</taxon>
        <taxon>Trachymyrmex</taxon>
    </lineage>
</organism>
<reference evidence="1 2" key="1">
    <citation type="submission" date="2015-09" db="EMBL/GenBank/DDBJ databases">
        <title>Trachymyrmex cornetzi WGS genome.</title>
        <authorList>
            <person name="Nygaard S."/>
            <person name="Hu H."/>
            <person name="Boomsma J."/>
            <person name="Zhang G."/>
        </authorList>
    </citation>
    <scope>NUCLEOTIDE SEQUENCE [LARGE SCALE GENOMIC DNA]</scope>
    <source>
        <strain evidence="1">Tcor2-1</strain>
        <tissue evidence="1">Whole body</tissue>
    </source>
</reference>
<protein>
    <submittedName>
        <fullName evidence="1">Uncharacterized protein</fullName>
    </submittedName>
</protein>
<sequence>MIMPGIELSVIPRIDISTRVTGVTNGKEGYDFDSVAQIACKSNRKLRPDPCLPLDAKTPRRCRVRGEFKVGEGNVMENAS</sequence>
<gene>
    <name evidence="1" type="ORF">ALC57_06708</name>
</gene>
<evidence type="ECO:0000313" key="1">
    <source>
        <dbReference type="EMBL" id="KYN20802.1"/>
    </source>
</evidence>
<dbReference type="AlphaFoldDB" id="A0A195E7G9"/>